<comment type="caution">
    <text evidence="6">The sequence shown here is derived from an EMBL/GenBank/DDBJ whole genome shotgun (WGS) entry which is preliminary data.</text>
</comment>
<feature type="domain" description="NlpC/P60" evidence="5">
    <location>
        <begin position="6"/>
        <end position="146"/>
    </location>
</feature>
<evidence type="ECO:0000313" key="6">
    <source>
        <dbReference type="EMBL" id="PYE86923.1"/>
    </source>
</evidence>
<organism evidence="6 7">
    <name type="scientific">Phyllobacterium leguminum</name>
    <dbReference type="NCBI Taxonomy" id="314237"/>
    <lineage>
        <taxon>Bacteria</taxon>
        <taxon>Pseudomonadati</taxon>
        <taxon>Pseudomonadota</taxon>
        <taxon>Alphaproteobacteria</taxon>
        <taxon>Hyphomicrobiales</taxon>
        <taxon>Phyllobacteriaceae</taxon>
        <taxon>Phyllobacterium</taxon>
    </lineage>
</organism>
<evidence type="ECO:0000259" key="5">
    <source>
        <dbReference type="PROSITE" id="PS51935"/>
    </source>
</evidence>
<evidence type="ECO:0000256" key="3">
    <source>
        <dbReference type="ARBA" id="ARBA00022801"/>
    </source>
</evidence>
<keyword evidence="4" id="KW-0788">Thiol protease</keyword>
<dbReference type="GO" id="GO:0008234">
    <property type="term" value="F:cysteine-type peptidase activity"/>
    <property type="evidence" value="ECO:0007669"/>
    <property type="project" value="UniProtKB-KW"/>
</dbReference>
<dbReference type="SUPFAM" id="SSF54001">
    <property type="entry name" value="Cysteine proteinases"/>
    <property type="match status" value="1"/>
</dbReference>
<dbReference type="EMBL" id="QJTF01000018">
    <property type="protein sequence ID" value="PYE86923.1"/>
    <property type="molecule type" value="Genomic_DNA"/>
</dbReference>
<accession>A0A318T035</accession>
<keyword evidence="7" id="KW-1185">Reference proteome</keyword>
<dbReference type="AlphaFoldDB" id="A0A318T035"/>
<keyword evidence="3" id="KW-0378">Hydrolase</keyword>
<dbReference type="Proteomes" id="UP000247454">
    <property type="component" value="Unassembled WGS sequence"/>
</dbReference>
<dbReference type="GO" id="GO:0006508">
    <property type="term" value="P:proteolysis"/>
    <property type="evidence" value="ECO:0007669"/>
    <property type="project" value="UniProtKB-KW"/>
</dbReference>
<gene>
    <name evidence="6" type="ORF">C7477_11861</name>
</gene>
<dbReference type="InterPro" id="IPR000064">
    <property type="entry name" value="NLP_P60_dom"/>
</dbReference>
<name>A0A318T035_9HYPH</name>
<dbReference type="Gene3D" id="3.90.1720.10">
    <property type="entry name" value="endopeptidase domain like (from Nostoc punctiforme)"/>
    <property type="match status" value="1"/>
</dbReference>
<evidence type="ECO:0000313" key="7">
    <source>
        <dbReference type="Proteomes" id="UP000247454"/>
    </source>
</evidence>
<evidence type="ECO:0000256" key="2">
    <source>
        <dbReference type="ARBA" id="ARBA00022670"/>
    </source>
</evidence>
<dbReference type="Pfam" id="PF00877">
    <property type="entry name" value="NLPC_P60"/>
    <property type="match status" value="1"/>
</dbReference>
<sequence>MAAVSSIDRAIIVAEARRWIGTPYHHQASTHGAGCDCVGLVRGVWRALYDGEEPEVMPPYSSDYGLTDGSEPLLALACRHMVEITPTDAREGDVVVMRMKRHWPAKHAGILAAPDRMVHAIERAGVSEISLNDWWKERIVSAFSFPGVA</sequence>
<keyword evidence="2" id="KW-0645">Protease</keyword>
<evidence type="ECO:0000256" key="4">
    <source>
        <dbReference type="ARBA" id="ARBA00022807"/>
    </source>
</evidence>
<dbReference type="InterPro" id="IPR038765">
    <property type="entry name" value="Papain-like_cys_pep_sf"/>
</dbReference>
<dbReference type="NCBIfam" id="TIGR02219">
    <property type="entry name" value="phage_NlpC_fam"/>
    <property type="match status" value="1"/>
</dbReference>
<dbReference type="OrthoDB" id="6058745at2"/>
<proteinExistence type="inferred from homology"/>
<dbReference type="PROSITE" id="PS51935">
    <property type="entry name" value="NLPC_P60"/>
    <property type="match status" value="1"/>
</dbReference>
<protein>
    <submittedName>
        <fullName evidence="6">NlpC/P60 family putative phage cell wall peptidase</fullName>
    </submittedName>
</protein>
<reference evidence="6 7" key="1">
    <citation type="submission" date="2018-06" db="EMBL/GenBank/DDBJ databases">
        <title>Genomic Encyclopedia of Type Strains, Phase III (KMG-III): the genomes of soil and plant-associated and newly described type strains.</title>
        <authorList>
            <person name="Whitman W."/>
        </authorList>
    </citation>
    <scope>NUCLEOTIDE SEQUENCE [LARGE SCALE GENOMIC DNA]</scope>
    <source>
        <strain evidence="6 7">ORS 1419</strain>
    </source>
</reference>
<comment type="similarity">
    <text evidence="1">Belongs to the peptidase C40 family.</text>
</comment>
<dbReference type="InterPro" id="IPR011929">
    <property type="entry name" value="Phage_pept_NlpC/P60"/>
</dbReference>
<evidence type="ECO:0000256" key="1">
    <source>
        <dbReference type="ARBA" id="ARBA00007074"/>
    </source>
</evidence>